<keyword evidence="6" id="KW-0931">ER-Golgi transport</keyword>
<dbReference type="AlphaFoldDB" id="A0AAN7ZMN2"/>
<accession>A0AAN7ZMN2</accession>
<name>A0AAN7ZMN2_9PEZI</name>
<dbReference type="GO" id="GO:0005768">
    <property type="term" value="C:endosome"/>
    <property type="evidence" value="ECO:0007669"/>
    <property type="project" value="UniProtKB-ARBA"/>
</dbReference>
<protein>
    <recommendedName>
        <fullName evidence="14">t-SNARE coiled-coil homology domain-containing protein</fullName>
    </recommendedName>
</protein>
<organism evidence="15 16">
    <name type="scientific">Elasticomyces elasticus</name>
    <dbReference type="NCBI Taxonomy" id="574655"/>
    <lineage>
        <taxon>Eukaryota</taxon>
        <taxon>Fungi</taxon>
        <taxon>Dikarya</taxon>
        <taxon>Ascomycota</taxon>
        <taxon>Pezizomycotina</taxon>
        <taxon>Dothideomycetes</taxon>
        <taxon>Dothideomycetidae</taxon>
        <taxon>Mycosphaerellales</taxon>
        <taxon>Teratosphaeriaceae</taxon>
        <taxon>Elasticomyces</taxon>
    </lineage>
</organism>
<keyword evidence="8 13" id="KW-1133">Transmembrane helix</keyword>
<dbReference type="PANTHER" id="PTHR12791">
    <property type="entry name" value="GOLGI SNARE BET1-RELATED"/>
    <property type="match status" value="1"/>
</dbReference>
<dbReference type="SUPFAM" id="SSF58038">
    <property type="entry name" value="SNARE fusion complex"/>
    <property type="match status" value="1"/>
</dbReference>
<evidence type="ECO:0000256" key="8">
    <source>
        <dbReference type="ARBA" id="ARBA00022989"/>
    </source>
</evidence>
<keyword evidence="9 11" id="KW-0175">Coiled coil</keyword>
<evidence type="ECO:0000259" key="14">
    <source>
        <dbReference type="PROSITE" id="PS50192"/>
    </source>
</evidence>
<comment type="subcellular location">
    <subcellularLocation>
        <location evidence="1">Endoplasmic reticulum membrane</location>
        <topology evidence="1">Single-pass type IV membrane protein</topology>
    </subcellularLocation>
</comment>
<dbReference type="Pfam" id="PF09753">
    <property type="entry name" value="Use1"/>
    <property type="match status" value="1"/>
</dbReference>
<dbReference type="CDD" id="cd15859">
    <property type="entry name" value="SNARE_SYN8"/>
    <property type="match status" value="1"/>
</dbReference>
<evidence type="ECO:0000256" key="9">
    <source>
        <dbReference type="ARBA" id="ARBA00023054"/>
    </source>
</evidence>
<comment type="caution">
    <text evidence="15">The sequence shown here is derived from an EMBL/GenBank/DDBJ whole genome shotgun (WGS) entry which is preliminary data.</text>
</comment>
<dbReference type="FunFam" id="1.20.5.110:FF:000060">
    <property type="entry name" value="SNARE complex subunit (Syn8)"/>
    <property type="match status" value="1"/>
</dbReference>
<evidence type="ECO:0000256" key="11">
    <source>
        <dbReference type="SAM" id="Coils"/>
    </source>
</evidence>
<keyword evidence="3" id="KW-0813">Transport</keyword>
<feature type="transmembrane region" description="Helical" evidence="13">
    <location>
        <begin position="238"/>
        <end position="257"/>
    </location>
</feature>
<dbReference type="GO" id="GO:0006896">
    <property type="term" value="P:Golgi to vacuole transport"/>
    <property type="evidence" value="ECO:0007669"/>
    <property type="project" value="UniProtKB-ARBA"/>
</dbReference>
<dbReference type="GO" id="GO:0005789">
    <property type="term" value="C:endoplasmic reticulum membrane"/>
    <property type="evidence" value="ECO:0007669"/>
    <property type="project" value="UniProtKB-SubCell"/>
</dbReference>
<comment type="similarity">
    <text evidence="2">Belongs to the USE1 family.</text>
</comment>
<feature type="domain" description="T-SNARE coiled-coil homology" evidence="14">
    <location>
        <begin position="168"/>
        <end position="230"/>
    </location>
</feature>
<reference evidence="15" key="1">
    <citation type="submission" date="2023-08" db="EMBL/GenBank/DDBJ databases">
        <title>Black Yeasts Isolated from many extreme environments.</title>
        <authorList>
            <person name="Coleine C."/>
            <person name="Stajich J.E."/>
            <person name="Selbmann L."/>
        </authorList>
    </citation>
    <scope>NUCLEOTIDE SEQUENCE</scope>
    <source>
        <strain evidence="15">CCFEE 5810</strain>
    </source>
</reference>
<gene>
    <name evidence="15" type="ORF">LTR97_007967</name>
</gene>
<evidence type="ECO:0000256" key="3">
    <source>
        <dbReference type="ARBA" id="ARBA00022448"/>
    </source>
</evidence>
<keyword evidence="4 13" id="KW-0812">Transmembrane</keyword>
<evidence type="ECO:0000256" key="13">
    <source>
        <dbReference type="SAM" id="Phobius"/>
    </source>
</evidence>
<evidence type="ECO:0000256" key="7">
    <source>
        <dbReference type="ARBA" id="ARBA00022927"/>
    </source>
</evidence>
<dbReference type="InterPro" id="IPR019150">
    <property type="entry name" value="Vesicle_transport_protein_Use1"/>
</dbReference>
<dbReference type="SMART" id="SM00397">
    <property type="entry name" value="t_SNARE"/>
    <property type="match status" value="1"/>
</dbReference>
<evidence type="ECO:0000256" key="6">
    <source>
        <dbReference type="ARBA" id="ARBA00022892"/>
    </source>
</evidence>
<evidence type="ECO:0000256" key="12">
    <source>
        <dbReference type="SAM" id="MobiDB-lite"/>
    </source>
</evidence>
<dbReference type="Proteomes" id="UP001310594">
    <property type="component" value="Unassembled WGS sequence"/>
</dbReference>
<keyword evidence="7" id="KW-0653">Protein transport</keyword>
<dbReference type="InterPro" id="IPR000727">
    <property type="entry name" value="T_SNARE_dom"/>
</dbReference>
<sequence length="258" mass="29649">MATTTPRQLTLLADNLQLSLLDRRRTQSLDVGPNRQQDAQITRSLKELQDGLEELEERENDLAVLQNYSEDLERLRPRYEQLYAQFHGEAPAAPLAKPSEAAQQRPVSQSRRNKSVRFRDNPNVPAEDDAEAVANRAALFTEQQRYIDEPERPDQSHLDNQQLYQSHNQVMQEQDDHLDALGQSVRRQRMLGIEMGNELEEQNELLGDVERGVDRHTTTLDRARRRLGNVARGSKDNWSWVTIGILICVLVLLIIVLK</sequence>
<evidence type="ECO:0000256" key="4">
    <source>
        <dbReference type="ARBA" id="ARBA00022692"/>
    </source>
</evidence>
<dbReference type="EMBL" id="JAVRQU010000012">
    <property type="protein sequence ID" value="KAK5696663.1"/>
    <property type="molecule type" value="Genomic_DNA"/>
</dbReference>
<evidence type="ECO:0000256" key="2">
    <source>
        <dbReference type="ARBA" id="ARBA00007891"/>
    </source>
</evidence>
<feature type="region of interest" description="Disordered" evidence="12">
    <location>
        <begin position="94"/>
        <end position="130"/>
    </location>
</feature>
<keyword evidence="5" id="KW-0256">Endoplasmic reticulum</keyword>
<evidence type="ECO:0000313" key="15">
    <source>
        <dbReference type="EMBL" id="KAK5696663.1"/>
    </source>
</evidence>
<dbReference type="Gene3D" id="1.20.5.110">
    <property type="match status" value="1"/>
</dbReference>
<proteinExistence type="inferred from homology"/>
<evidence type="ECO:0000256" key="10">
    <source>
        <dbReference type="ARBA" id="ARBA00023136"/>
    </source>
</evidence>
<evidence type="ECO:0000256" key="1">
    <source>
        <dbReference type="ARBA" id="ARBA00004163"/>
    </source>
</evidence>
<feature type="compositionally biased region" description="Polar residues" evidence="12">
    <location>
        <begin position="101"/>
        <end position="110"/>
    </location>
</feature>
<keyword evidence="10 13" id="KW-0472">Membrane</keyword>
<evidence type="ECO:0000313" key="16">
    <source>
        <dbReference type="Proteomes" id="UP001310594"/>
    </source>
</evidence>
<feature type="coiled-coil region" evidence="11">
    <location>
        <begin position="38"/>
        <end position="75"/>
    </location>
</feature>
<dbReference type="GO" id="GO:0015031">
    <property type="term" value="P:protein transport"/>
    <property type="evidence" value="ECO:0007669"/>
    <property type="project" value="UniProtKB-KW"/>
</dbReference>
<dbReference type="PROSITE" id="PS50192">
    <property type="entry name" value="T_SNARE"/>
    <property type="match status" value="1"/>
</dbReference>
<dbReference type="GO" id="GO:0061025">
    <property type="term" value="P:membrane fusion"/>
    <property type="evidence" value="ECO:0007669"/>
    <property type="project" value="UniProtKB-ARBA"/>
</dbReference>
<evidence type="ECO:0000256" key="5">
    <source>
        <dbReference type="ARBA" id="ARBA00022824"/>
    </source>
</evidence>